<evidence type="ECO:0000313" key="18">
    <source>
        <dbReference type="Proteomes" id="UP000587760"/>
    </source>
</evidence>
<evidence type="ECO:0000256" key="4">
    <source>
        <dbReference type="ARBA" id="ARBA00011738"/>
    </source>
</evidence>
<accession>A0A841R9P4</accession>
<dbReference type="Pfam" id="PF00703">
    <property type="entry name" value="Glyco_hydro_2"/>
    <property type="match status" value="1"/>
</dbReference>
<sequence length="816" mass="93971">MHKQSLNGLWKITSQDGQYSLTSEVPGSLFYALEEDGQLGEGLFYRENNRKALQIADRDFLWERTFTLSGDFLKSEQIHLVAEGLDTLGEISINGKHVASTDNMHRTWRFNVASCLKQGENRISILFRNSLEYIKKEKERRDLYAADGGGLTSVPGFNMIRKSHCSYGWDWGPMVPDVGIWRDITLVSYDSARLKSVHVTQNHREGGVRLFIKPEIERFADSSLTVRAVITSPDGRTSGFEVDSEGSEYEVANPRLWWPNGLGDQPLYRLDFFLEEKGRVIDDQTQKIGLRTLTIEQKKDQWGETFNFNCNGVSLFARGGNYIPEDIYLNRKGPYSTEQLLEDCRTANFNCVRVWGGGVYPSDDFFDLCDRKGLIVWEDMMFACAAYDVSNDHFLNNITEEVKDNLIRIRHHASLGLICGNNEMEMAFEDWGINPTGLMRTEYLKQYQFIFPSIVSEVCPELFYWPASPSSGGDFVDPNDPDRGDCHFWEVWHGAKDFSEFKNHYFRFMSEFGFESFPSEKTLESFSEPEDRNVFSPVMEEHQKCIDGNGRILYYISKYFKYPRDFSSLVYISQISQLEAITTGIKHWRRNRGRCMGSTYWQLNDNWPVASWSSIDYYGRWKALHYGAKRAYDNVLLSLDGNDHSVEIHLSNEGNEKTEGTVSWKLFSLKGDLLDSGSCPASVSPFSTRMIEKRDFSSDTMDQKDRDVYLSVTYTDRSGRIYREFHNFAPFKYLNLLAPEIKASITEKDDDFEIEVVSRRPALHVEIDFGAIDTVLSDNFFHLDSGIPCRITMAKGSNRAEDLEKQIRIRSLFDSY</sequence>
<keyword evidence="18" id="KW-1185">Reference proteome</keyword>
<evidence type="ECO:0000256" key="11">
    <source>
        <dbReference type="ARBA" id="ARBA00041069"/>
    </source>
</evidence>
<evidence type="ECO:0000256" key="8">
    <source>
        <dbReference type="ARBA" id="ARBA00023180"/>
    </source>
</evidence>
<dbReference type="Gene3D" id="3.20.20.80">
    <property type="entry name" value="Glycosidases"/>
    <property type="match status" value="1"/>
</dbReference>
<dbReference type="InterPro" id="IPR050887">
    <property type="entry name" value="Beta-mannosidase_GH2"/>
</dbReference>
<evidence type="ECO:0000259" key="15">
    <source>
        <dbReference type="Pfam" id="PF17786"/>
    </source>
</evidence>
<reference evidence="17 18" key="1">
    <citation type="submission" date="2020-08" db="EMBL/GenBank/DDBJ databases">
        <title>Genomic Encyclopedia of Type Strains, Phase IV (KMG-IV): sequencing the most valuable type-strain genomes for metagenomic binning, comparative biology and taxonomic classification.</title>
        <authorList>
            <person name="Goeker M."/>
        </authorList>
    </citation>
    <scope>NUCLEOTIDE SEQUENCE [LARGE SCALE GENOMIC DNA]</scope>
    <source>
        <strain evidence="17 18">DSM 2461</strain>
    </source>
</reference>
<dbReference type="AlphaFoldDB" id="A0A841R9P4"/>
<proteinExistence type="inferred from homology"/>
<dbReference type="InterPro" id="IPR017853">
    <property type="entry name" value="GH"/>
</dbReference>
<keyword evidence="7 17" id="KW-0378">Hydrolase</keyword>
<dbReference type="InterPro" id="IPR041447">
    <property type="entry name" value="Mannosidase_ig"/>
</dbReference>
<evidence type="ECO:0000259" key="13">
    <source>
        <dbReference type="Pfam" id="PF00703"/>
    </source>
</evidence>
<dbReference type="InterPro" id="IPR041625">
    <property type="entry name" value="Beta-mannosidase_Ig"/>
</dbReference>
<dbReference type="Pfam" id="PF22666">
    <property type="entry name" value="Glyco_hydro_2_N2"/>
    <property type="match status" value="1"/>
</dbReference>
<dbReference type="EMBL" id="JACHGJ010000002">
    <property type="protein sequence ID" value="MBB6479730.1"/>
    <property type="molecule type" value="Genomic_DNA"/>
</dbReference>
<evidence type="ECO:0000259" key="14">
    <source>
        <dbReference type="Pfam" id="PF17753"/>
    </source>
</evidence>
<dbReference type="InterPro" id="IPR008979">
    <property type="entry name" value="Galactose-bd-like_sf"/>
</dbReference>
<dbReference type="Gene3D" id="2.60.120.260">
    <property type="entry name" value="Galactose-binding domain-like"/>
    <property type="match status" value="1"/>
</dbReference>
<dbReference type="RefSeq" id="WP_184745214.1">
    <property type="nucleotide sequence ID" value="NZ_JACHGJ010000002.1"/>
</dbReference>
<feature type="domain" description="Beta-mannosidase Ig-fold" evidence="14">
    <location>
        <begin position="737"/>
        <end position="815"/>
    </location>
</feature>
<dbReference type="InterPro" id="IPR013783">
    <property type="entry name" value="Ig-like_fold"/>
</dbReference>
<dbReference type="EC" id="3.2.1.25" evidence="5"/>
<gene>
    <name evidence="17" type="ORF">HNR50_001388</name>
</gene>
<dbReference type="InterPro" id="IPR036156">
    <property type="entry name" value="Beta-gal/glucu_dom_sf"/>
</dbReference>
<dbReference type="GO" id="GO:0005975">
    <property type="term" value="P:carbohydrate metabolic process"/>
    <property type="evidence" value="ECO:0007669"/>
    <property type="project" value="InterPro"/>
</dbReference>
<dbReference type="InterPro" id="IPR054593">
    <property type="entry name" value="Beta-mannosidase-like_N2"/>
</dbReference>
<evidence type="ECO:0000256" key="2">
    <source>
        <dbReference type="ARBA" id="ARBA00004613"/>
    </source>
</evidence>
<evidence type="ECO:0000256" key="6">
    <source>
        <dbReference type="ARBA" id="ARBA00022525"/>
    </source>
</evidence>
<dbReference type="Gene3D" id="2.60.40.10">
    <property type="entry name" value="Immunoglobulins"/>
    <property type="match status" value="2"/>
</dbReference>
<feature type="domain" description="Beta-mannosidase-like galactose-binding" evidence="16">
    <location>
        <begin position="10"/>
        <end position="182"/>
    </location>
</feature>
<evidence type="ECO:0000313" key="17">
    <source>
        <dbReference type="EMBL" id="MBB6479730.1"/>
    </source>
</evidence>
<name>A0A841R9P4_9SPIO</name>
<dbReference type="InterPro" id="IPR006102">
    <property type="entry name" value="Ig-like_GH2"/>
</dbReference>
<dbReference type="PANTHER" id="PTHR43730:SF1">
    <property type="entry name" value="BETA-MANNOSIDASE"/>
    <property type="match status" value="1"/>
</dbReference>
<dbReference type="SUPFAM" id="SSF49785">
    <property type="entry name" value="Galactose-binding domain-like"/>
    <property type="match status" value="1"/>
</dbReference>
<dbReference type="PANTHER" id="PTHR43730">
    <property type="entry name" value="BETA-MANNOSIDASE"/>
    <property type="match status" value="1"/>
</dbReference>
<protein>
    <recommendedName>
        <fullName evidence="11">Beta-mannosidase B</fullName>
        <ecNumber evidence="5">3.2.1.25</ecNumber>
    </recommendedName>
    <alternativeName>
        <fullName evidence="12">Mannanase B</fullName>
    </alternativeName>
</protein>
<keyword evidence="6" id="KW-0964">Secreted</keyword>
<evidence type="ECO:0000256" key="12">
    <source>
        <dbReference type="ARBA" id="ARBA00041614"/>
    </source>
</evidence>
<comment type="subunit">
    <text evidence="4">Homodimer.</text>
</comment>
<comment type="pathway">
    <text evidence="3">Glycan metabolism; N-glycan degradation.</text>
</comment>
<dbReference type="GO" id="GO:0004567">
    <property type="term" value="F:beta-mannosidase activity"/>
    <property type="evidence" value="ECO:0007669"/>
    <property type="project" value="UniProtKB-EC"/>
</dbReference>
<dbReference type="Pfam" id="PF17786">
    <property type="entry name" value="Mannosidase_ig"/>
    <property type="match status" value="1"/>
</dbReference>
<feature type="domain" description="Glycoside hydrolase family 2 immunoglobulin-like beta-sandwich" evidence="13">
    <location>
        <begin position="196"/>
        <end position="291"/>
    </location>
</feature>
<comment type="catalytic activity">
    <reaction evidence="1">
        <text>Hydrolysis of terminal, non-reducing beta-D-mannose residues in beta-D-mannosides.</text>
        <dbReference type="EC" id="3.2.1.25"/>
    </reaction>
</comment>
<dbReference type="Pfam" id="PF17753">
    <property type="entry name" value="Ig_mannosidase"/>
    <property type="match status" value="1"/>
</dbReference>
<evidence type="ECO:0000256" key="3">
    <source>
        <dbReference type="ARBA" id="ARBA00004740"/>
    </source>
</evidence>
<evidence type="ECO:0000256" key="1">
    <source>
        <dbReference type="ARBA" id="ARBA00000829"/>
    </source>
</evidence>
<comment type="caution">
    <text evidence="17">The sequence shown here is derived from an EMBL/GenBank/DDBJ whole genome shotgun (WGS) entry which is preliminary data.</text>
</comment>
<comment type="subcellular location">
    <subcellularLocation>
        <location evidence="2">Secreted</location>
    </subcellularLocation>
</comment>
<evidence type="ECO:0000256" key="9">
    <source>
        <dbReference type="ARBA" id="ARBA00023295"/>
    </source>
</evidence>
<evidence type="ECO:0000256" key="7">
    <source>
        <dbReference type="ARBA" id="ARBA00022801"/>
    </source>
</evidence>
<organism evidence="17 18">
    <name type="scientific">Spirochaeta isovalerica</name>
    <dbReference type="NCBI Taxonomy" id="150"/>
    <lineage>
        <taxon>Bacteria</taxon>
        <taxon>Pseudomonadati</taxon>
        <taxon>Spirochaetota</taxon>
        <taxon>Spirochaetia</taxon>
        <taxon>Spirochaetales</taxon>
        <taxon>Spirochaetaceae</taxon>
        <taxon>Spirochaeta</taxon>
    </lineage>
</organism>
<dbReference type="FunFam" id="3.20.20.80:FF:000050">
    <property type="entry name" value="Beta-mannosidase B"/>
    <property type="match status" value="1"/>
</dbReference>
<dbReference type="Proteomes" id="UP000587760">
    <property type="component" value="Unassembled WGS sequence"/>
</dbReference>
<dbReference type="SUPFAM" id="SSF49303">
    <property type="entry name" value="beta-Galactosidase/glucuronidase domain"/>
    <property type="match status" value="2"/>
</dbReference>
<evidence type="ECO:0000256" key="10">
    <source>
        <dbReference type="ARBA" id="ARBA00038429"/>
    </source>
</evidence>
<dbReference type="GO" id="GO:0006516">
    <property type="term" value="P:glycoprotein catabolic process"/>
    <property type="evidence" value="ECO:0007669"/>
    <property type="project" value="TreeGrafter"/>
</dbReference>
<evidence type="ECO:0000259" key="16">
    <source>
        <dbReference type="Pfam" id="PF22666"/>
    </source>
</evidence>
<dbReference type="SUPFAM" id="SSF51445">
    <property type="entry name" value="(Trans)glycosidases"/>
    <property type="match status" value="1"/>
</dbReference>
<feature type="domain" description="Mannosidase Ig/CBM-like" evidence="15">
    <location>
        <begin position="645"/>
        <end position="733"/>
    </location>
</feature>
<comment type="similarity">
    <text evidence="10">Belongs to the glycosyl hydrolase 2 family. Beta-mannosidase B subfamily.</text>
</comment>
<evidence type="ECO:0000256" key="5">
    <source>
        <dbReference type="ARBA" id="ARBA00012754"/>
    </source>
</evidence>
<dbReference type="GO" id="GO:0005576">
    <property type="term" value="C:extracellular region"/>
    <property type="evidence" value="ECO:0007669"/>
    <property type="project" value="UniProtKB-SubCell"/>
</dbReference>
<keyword evidence="9 17" id="KW-0326">Glycosidase</keyword>
<keyword evidence="8" id="KW-0325">Glycoprotein</keyword>